<dbReference type="InterPro" id="IPR005467">
    <property type="entry name" value="His_kinase_dom"/>
</dbReference>
<feature type="coiled-coil region" evidence="5">
    <location>
        <begin position="161"/>
        <end position="188"/>
    </location>
</feature>
<dbReference type="SUPFAM" id="SSF47384">
    <property type="entry name" value="Homodimeric domain of signal transducing histidine kinase"/>
    <property type="match status" value="1"/>
</dbReference>
<dbReference type="CDD" id="cd00082">
    <property type="entry name" value="HisKA"/>
    <property type="match status" value="1"/>
</dbReference>
<evidence type="ECO:0000256" key="2">
    <source>
        <dbReference type="ARBA" id="ARBA00012438"/>
    </source>
</evidence>
<evidence type="ECO:0000313" key="9">
    <source>
        <dbReference type="Proteomes" id="UP000008632"/>
    </source>
</evidence>
<dbReference type="AlphaFoldDB" id="E6WV20"/>
<keyword evidence="8" id="KW-0418">Kinase</keyword>
<comment type="catalytic activity">
    <reaction evidence="1">
        <text>ATP + protein L-histidine = ADP + protein N-phospho-L-histidine.</text>
        <dbReference type="EC" id="2.7.13.3"/>
    </reaction>
</comment>
<keyword evidence="3 4" id="KW-0597">Phosphoprotein</keyword>
<dbReference type="PANTHER" id="PTHR43065:SF49">
    <property type="entry name" value="HISTIDINE KINASE"/>
    <property type="match status" value="1"/>
</dbReference>
<keyword evidence="5" id="KW-0175">Coiled coil</keyword>
<sequence>MPARSAPVLVFAPTGRDAAVAVGLLQRAGIMAEACADYASLLARLEGAGAVVVAEEGLVGQPPEALTRWVEAQAPWSDLPIVMLTSRVVHERIAAWRQQQIERLGNVTLVERPLQSITLVSVVKAALRARGRQLEVRDLLAAREAAAASLEAEVGQRTAQLHEANTRLRAEMEQRERIEESLRHAQKMEALGQLTGGVAHDFNNLLMVITAGLDMLERSDDPARRQRFIGAMRQASGRGASLTRQLLTFSRRHALHAETASLPALLDNMGELLDRSLRGDVAVDVRLPPDLWPVHVDAGEFEIAILNLAVNARDAMNGSGRITIRAANVVEEGEEGPRGMVRLEVRDTGSGMTDAVKARVFEPFFTTKDVGKGSGLGLAQVYGFAKQSGGRVEIDSAPGKGTAITLLLPRSPHPLPDAGAAPVSADVPVAAPGHCVLLVEDDVEVARLVQEMLRAIGCEVVHAMSARAALGALANGRQIDLVFSDVMMPGGTNGIELAREVRRRRPELPILLTSGFSDPVGPQAQALDIPVLRKPYALDDLREAVQQQLGVGR</sequence>
<dbReference type="Gene3D" id="1.10.287.130">
    <property type="match status" value="1"/>
</dbReference>
<dbReference type="PROSITE" id="PS50110">
    <property type="entry name" value="RESPONSE_REGULATORY"/>
    <property type="match status" value="1"/>
</dbReference>
<evidence type="ECO:0000313" key="8">
    <source>
        <dbReference type="EMBL" id="ADV28019.1"/>
    </source>
</evidence>
<dbReference type="SUPFAM" id="SSF52172">
    <property type="entry name" value="CheY-like"/>
    <property type="match status" value="1"/>
</dbReference>
<keyword evidence="8" id="KW-0808">Transferase</keyword>
<dbReference type="PANTHER" id="PTHR43065">
    <property type="entry name" value="SENSOR HISTIDINE KINASE"/>
    <property type="match status" value="1"/>
</dbReference>
<dbReference type="GO" id="GO:0000155">
    <property type="term" value="F:phosphorelay sensor kinase activity"/>
    <property type="evidence" value="ECO:0007669"/>
    <property type="project" value="InterPro"/>
</dbReference>
<keyword evidence="9" id="KW-1185">Reference proteome</keyword>
<dbReference type="InterPro" id="IPR003594">
    <property type="entry name" value="HATPase_dom"/>
</dbReference>
<dbReference type="Pfam" id="PF00072">
    <property type="entry name" value="Response_reg"/>
    <property type="match status" value="1"/>
</dbReference>
<accession>E6WV20</accession>
<dbReference type="Gene3D" id="3.30.565.10">
    <property type="entry name" value="Histidine kinase-like ATPase, C-terminal domain"/>
    <property type="match status" value="1"/>
</dbReference>
<dbReference type="Gene3D" id="3.40.50.2300">
    <property type="match status" value="1"/>
</dbReference>
<gene>
    <name evidence="8" type="ordered locus">Psesu_2184</name>
</gene>
<dbReference type="InterPro" id="IPR011006">
    <property type="entry name" value="CheY-like_superfamily"/>
</dbReference>
<evidence type="ECO:0000259" key="6">
    <source>
        <dbReference type="PROSITE" id="PS50109"/>
    </source>
</evidence>
<dbReference type="InterPro" id="IPR001789">
    <property type="entry name" value="Sig_transdc_resp-reg_receiver"/>
</dbReference>
<protein>
    <recommendedName>
        <fullName evidence="2">histidine kinase</fullName>
        <ecNumber evidence="2">2.7.13.3</ecNumber>
    </recommendedName>
</protein>
<reference evidence="8 9" key="1">
    <citation type="submission" date="2011-01" db="EMBL/GenBank/DDBJ databases">
        <title>Complete sequence of Pseudoxanthomonas suwonensis 11-1.</title>
        <authorList>
            <consortium name="US DOE Joint Genome Institute"/>
            <person name="Lucas S."/>
            <person name="Copeland A."/>
            <person name="Lapidus A."/>
            <person name="Cheng J.-F."/>
            <person name="Goodwin L."/>
            <person name="Pitluck S."/>
            <person name="Teshima H."/>
            <person name="Detter J.C."/>
            <person name="Han C."/>
            <person name="Tapia R."/>
            <person name="Land M."/>
            <person name="Hauser L."/>
            <person name="Kyrpides N."/>
            <person name="Ivanova N."/>
            <person name="Ovchinnikova G."/>
            <person name="Siebers A.K."/>
            <person name="Allgaier M."/>
            <person name="Thelen M.P."/>
            <person name="Hugenholtz P."/>
            <person name="Gladden J."/>
            <person name="Woyke T."/>
        </authorList>
    </citation>
    <scope>NUCLEOTIDE SEQUENCE [LARGE SCALE GENOMIC DNA]</scope>
    <source>
        <strain evidence="9">11-1</strain>
    </source>
</reference>
<dbReference type="SUPFAM" id="SSF55874">
    <property type="entry name" value="ATPase domain of HSP90 chaperone/DNA topoisomerase II/histidine kinase"/>
    <property type="match status" value="1"/>
</dbReference>
<organism evidence="8 9">
    <name type="scientific">Pseudoxanthomonas suwonensis (strain 11-1)</name>
    <dbReference type="NCBI Taxonomy" id="743721"/>
    <lineage>
        <taxon>Bacteria</taxon>
        <taxon>Pseudomonadati</taxon>
        <taxon>Pseudomonadota</taxon>
        <taxon>Gammaproteobacteria</taxon>
        <taxon>Lysobacterales</taxon>
        <taxon>Lysobacteraceae</taxon>
        <taxon>Pseudoxanthomonas</taxon>
    </lineage>
</organism>
<dbReference type="InterPro" id="IPR036890">
    <property type="entry name" value="HATPase_C_sf"/>
</dbReference>
<dbReference type="eggNOG" id="COG4191">
    <property type="taxonomic scope" value="Bacteria"/>
</dbReference>
<dbReference type="PROSITE" id="PS50109">
    <property type="entry name" value="HIS_KIN"/>
    <property type="match status" value="1"/>
</dbReference>
<dbReference type="STRING" id="743721.Psesu_2184"/>
<dbReference type="Pfam" id="PF02518">
    <property type="entry name" value="HATPase_c"/>
    <property type="match status" value="1"/>
</dbReference>
<dbReference type="SMART" id="SM00388">
    <property type="entry name" value="HisKA"/>
    <property type="match status" value="1"/>
</dbReference>
<dbReference type="Pfam" id="PF00512">
    <property type="entry name" value="HisKA"/>
    <property type="match status" value="1"/>
</dbReference>
<feature type="modified residue" description="4-aspartylphosphate" evidence="4">
    <location>
        <position position="485"/>
    </location>
</feature>
<dbReference type="EC" id="2.7.13.3" evidence="2"/>
<dbReference type="InterPro" id="IPR004358">
    <property type="entry name" value="Sig_transdc_His_kin-like_C"/>
</dbReference>
<dbReference type="InterPro" id="IPR003661">
    <property type="entry name" value="HisK_dim/P_dom"/>
</dbReference>
<dbReference type="InterPro" id="IPR036097">
    <property type="entry name" value="HisK_dim/P_sf"/>
</dbReference>
<evidence type="ECO:0000256" key="5">
    <source>
        <dbReference type="SAM" id="Coils"/>
    </source>
</evidence>
<proteinExistence type="predicted"/>
<evidence type="ECO:0000259" key="7">
    <source>
        <dbReference type="PROSITE" id="PS50110"/>
    </source>
</evidence>
<evidence type="ECO:0000256" key="3">
    <source>
        <dbReference type="ARBA" id="ARBA00022553"/>
    </source>
</evidence>
<name>E6WV20_PSEUU</name>
<dbReference type="EMBL" id="CP002446">
    <property type="protein sequence ID" value="ADV28019.1"/>
    <property type="molecule type" value="Genomic_DNA"/>
</dbReference>
<dbReference type="OrthoDB" id="9770473at2"/>
<evidence type="ECO:0000256" key="4">
    <source>
        <dbReference type="PROSITE-ProRule" id="PRU00169"/>
    </source>
</evidence>
<dbReference type="SMART" id="SM00448">
    <property type="entry name" value="REC"/>
    <property type="match status" value="1"/>
</dbReference>
<feature type="domain" description="Histidine kinase" evidence="6">
    <location>
        <begin position="197"/>
        <end position="412"/>
    </location>
</feature>
<dbReference type="SMART" id="SM00387">
    <property type="entry name" value="HATPase_c"/>
    <property type="match status" value="1"/>
</dbReference>
<dbReference type="KEGG" id="psu:Psesu_2184"/>
<dbReference type="PRINTS" id="PR00344">
    <property type="entry name" value="BCTRLSENSOR"/>
</dbReference>
<feature type="domain" description="Response regulatory" evidence="7">
    <location>
        <begin position="435"/>
        <end position="549"/>
    </location>
</feature>
<dbReference type="HOGENOM" id="CLU_000445_114_51_6"/>
<evidence type="ECO:0000256" key="1">
    <source>
        <dbReference type="ARBA" id="ARBA00000085"/>
    </source>
</evidence>
<dbReference type="Proteomes" id="UP000008632">
    <property type="component" value="Chromosome"/>
</dbReference>